<evidence type="ECO:0000313" key="2">
    <source>
        <dbReference type="WBParaSite" id="PDA_v2.g6086.t1"/>
    </source>
</evidence>
<dbReference type="InterPro" id="IPR011333">
    <property type="entry name" value="SKP1/BTB/POZ_sf"/>
</dbReference>
<dbReference type="WBParaSite" id="PDA_v2.g6086.t1">
    <property type="protein sequence ID" value="PDA_v2.g6086.t1"/>
    <property type="gene ID" value="PDA_v2.g6086"/>
</dbReference>
<accession>A0A914QQD5</accession>
<evidence type="ECO:0000313" key="1">
    <source>
        <dbReference type="Proteomes" id="UP000887578"/>
    </source>
</evidence>
<dbReference type="AlphaFoldDB" id="A0A914QQD5"/>
<name>A0A914QQD5_9BILA</name>
<proteinExistence type="predicted"/>
<organism evidence="1 2">
    <name type="scientific">Panagrolaimus davidi</name>
    <dbReference type="NCBI Taxonomy" id="227884"/>
    <lineage>
        <taxon>Eukaryota</taxon>
        <taxon>Metazoa</taxon>
        <taxon>Ecdysozoa</taxon>
        <taxon>Nematoda</taxon>
        <taxon>Chromadorea</taxon>
        <taxon>Rhabditida</taxon>
        <taxon>Tylenchina</taxon>
        <taxon>Panagrolaimomorpha</taxon>
        <taxon>Panagrolaimoidea</taxon>
        <taxon>Panagrolaimidae</taxon>
        <taxon>Panagrolaimus</taxon>
    </lineage>
</organism>
<reference evidence="2" key="1">
    <citation type="submission" date="2022-11" db="UniProtKB">
        <authorList>
            <consortium name="WormBaseParasite"/>
        </authorList>
    </citation>
    <scope>IDENTIFICATION</scope>
</reference>
<sequence length="281" mass="33157">MSEYYQISHLKELCDKYLSKIELDLSSILEVLEICNKYSLIKAKEAITNFIFQNFTILKSNEFLKANKLVIKEIVTVFATKQQSNKYLENLFICVYKWSKNQANIKKQQLSNNETLNMNDAIKAEMLEFLPFIEFKKMGSSFLRKFVVQKGFLFTDDEFADILEYSKSYFKVKITNNLGQSIFGVLSKENKDTMEFIKTISHSESVNYYNFYIFWNLKRRLPSTPSLLKKRDGVSWYLIYFCDGYIGVKHFSKITVHDYLLAEMFAERSFEITENSKIEIE</sequence>
<dbReference type="Gene3D" id="3.30.710.10">
    <property type="entry name" value="Potassium Channel Kv1.1, Chain A"/>
    <property type="match status" value="1"/>
</dbReference>
<protein>
    <submittedName>
        <fullName evidence="2">Uncharacterized protein</fullName>
    </submittedName>
</protein>
<dbReference type="PANTHER" id="PTHR45632">
    <property type="entry name" value="LD33804P"/>
    <property type="match status" value="1"/>
</dbReference>
<dbReference type="Proteomes" id="UP000887578">
    <property type="component" value="Unplaced"/>
</dbReference>
<keyword evidence="1" id="KW-1185">Reference proteome</keyword>
<dbReference type="CDD" id="cd14733">
    <property type="entry name" value="BACK"/>
    <property type="match status" value="1"/>
</dbReference>